<dbReference type="EMBL" id="CP036265">
    <property type="protein sequence ID" value="QDT17905.1"/>
    <property type="molecule type" value="Genomic_DNA"/>
</dbReference>
<evidence type="ECO:0000313" key="2">
    <source>
        <dbReference type="Proteomes" id="UP000318741"/>
    </source>
</evidence>
<dbReference type="InterPro" id="IPR024078">
    <property type="entry name" value="LmbE-like_dom_sf"/>
</dbReference>
<dbReference type="Pfam" id="PF02585">
    <property type="entry name" value="PIG-L"/>
    <property type="match status" value="1"/>
</dbReference>
<keyword evidence="1" id="KW-0378">Hydrolase</keyword>
<accession>A0A517PEW7</accession>
<dbReference type="KEGG" id="acaf:CA12_40420"/>
<dbReference type="AlphaFoldDB" id="A0A517PEW7"/>
<dbReference type="SUPFAM" id="SSF102588">
    <property type="entry name" value="LmbE-like"/>
    <property type="match status" value="1"/>
</dbReference>
<protein>
    <submittedName>
        <fullName evidence="1">Mycothiol S-conjugate amidase</fullName>
        <ecNumber evidence="1">3.5.1.115</ecNumber>
    </submittedName>
</protein>
<dbReference type="Gene3D" id="3.40.50.10320">
    <property type="entry name" value="LmbE-like"/>
    <property type="match status" value="1"/>
</dbReference>
<gene>
    <name evidence="1" type="primary">mca_2</name>
    <name evidence="1" type="ORF">CA12_40420</name>
</gene>
<dbReference type="Proteomes" id="UP000318741">
    <property type="component" value="Chromosome"/>
</dbReference>
<evidence type="ECO:0000313" key="1">
    <source>
        <dbReference type="EMBL" id="QDT17905.1"/>
    </source>
</evidence>
<dbReference type="InterPro" id="IPR003737">
    <property type="entry name" value="GlcNAc_PI_deacetylase-related"/>
</dbReference>
<proteinExistence type="predicted"/>
<organism evidence="1 2">
    <name type="scientific">Alienimonas californiensis</name>
    <dbReference type="NCBI Taxonomy" id="2527989"/>
    <lineage>
        <taxon>Bacteria</taxon>
        <taxon>Pseudomonadati</taxon>
        <taxon>Planctomycetota</taxon>
        <taxon>Planctomycetia</taxon>
        <taxon>Planctomycetales</taxon>
        <taxon>Planctomycetaceae</taxon>
        <taxon>Alienimonas</taxon>
    </lineage>
</organism>
<dbReference type="PANTHER" id="PTHR12993">
    <property type="entry name" value="N-ACETYLGLUCOSAMINYL-PHOSPHATIDYLINOSITOL DE-N-ACETYLASE-RELATED"/>
    <property type="match status" value="1"/>
</dbReference>
<dbReference type="EC" id="3.5.1.115" evidence="1"/>
<dbReference type="OrthoDB" id="9790023at2"/>
<name>A0A517PEW7_9PLAN</name>
<dbReference type="PANTHER" id="PTHR12993:SF30">
    <property type="entry name" value="N-ACETYL-ALPHA-D-GLUCOSAMINYL L-MALATE DEACETYLASE 1"/>
    <property type="match status" value="1"/>
</dbReference>
<dbReference type="RefSeq" id="WP_145360897.1">
    <property type="nucleotide sequence ID" value="NZ_CP036265.1"/>
</dbReference>
<keyword evidence="2" id="KW-1185">Reference proteome</keyword>
<sequence>MTAVRPAEGPPRVLAIHCHPDDLEIQCGGTLCRLADLGCEITLATLTAGDLGSADRTREEIAAVRRAEAQRSADLLGATYDCLGLNDLTITHDDASRRVVTAAVRRARPELILTAPPIDYMSDHEVASRLVRDAAFAASVPLYECGEPPTERMPHLYYCDPVGHAGPLGEPWRPGIVVDVSDQIERKLELLACHESQRGWLRKQHGIDEYLAGARRWSAARGELIGTAYAEGFRQHLGHPHPTDDLLGTLLAAERPHDAA</sequence>
<dbReference type="GO" id="GO:0016811">
    <property type="term" value="F:hydrolase activity, acting on carbon-nitrogen (but not peptide) bonds, in linear amides"/>
    <property type="evidence" value="ECO:0007669"/>
    <property type="project" value="TreeGrafter"/>
</dbReference>
<reference evidence="1 2" key="1">
    <citation type="submission" date="2019-02" db="EMBL/GenBank/DDBJ databases">
        <title>Deep-cultivation of Planctomycetes and their phenomic and genomic characterization uncovers novel biology.</title>
        <authorList>
            <person name="Wiegand S."/>
            <person name="Jogler M."/>
            <person name="Boedeker C."/>
            <person name="Pinto D."/>
            <person name="Vollmers J."/>
            <person name="Rivas-Marin E."/>
            <person name="Kohn T."/>
            <person name="Peeters S.H."/>
            <person name="Heuer A."/>
            <person name="Rast P."/>
            <person name="Oberbeckmann S."/>
            <person name="Bunk B."/>
            <person name="Jeske O."/>
            <person name="Meyerdierks A."/>
            <person name="Storesund J.E."/>
            <person name="Kallscheuer N."/>
            <person name="Luecker S."/>
            <person name="Lage O.M."/>
            <person name="Pohl T."/>
            <person name="Merkel B.J."/>
            <person name="Hornburger P."/>
            <person name="Mueller R.-W."/>
            <person name="Bruemmer F."/>
            <person name="Labrenz M."/>
            <person name="Spormann A.M."/>
            <person name="Op den Camp H."/>
            <person name="Overmann J."/>
            <person name="Amann R."/>
            <person name="Jetten M.S.M."/>
            <person name="Mascher T."/>
            <person name="Medema M.H."/>
            <person name="Devos D.P."/>
            <person name="Kaster A.-K."/>
            <person name="Ovreas L."/>
            <person name="Rohde M."/>
            <person name="Galperin M.Y."/>
            <person name="Jogler C."/>
        </authorList>
    </citation>
    <scope>NUCLEOTIDE SEQUENCE [LARGE SCALE GENOMIC DNA]</scope>
    <source>
        <strain evidence="1 2">CA12</strain>
    </source>
</reference>